<evidence type="ECO:0000256" key="6">
    <source>
        <dbReference type="SAM" id="Phobius"/>
    </source>
</evidence>
<evidence type="ECO:0000313" key="7">
    <source>
        <dbReference type="EMBL" id="UYW00173.1"/>
    </source>
</evidence>
<evidence type="ECO:0000313" key="8">
    <source>
        <dbReference type="Proteomes" id="UP001163293"/>
    </source>
</evidence>
<geneLocation type="plasmid" evidence="7 8">
    <name>unnamed5</name>
</geneLocation>
<evidence type="ECO:0000256" key="4">
    <source>
        <dbReference type="ARBA" id="ARBA00022989"/>
    </source>
</evidence>
<dbReference type="GO" id="GO:0015658">
    <property type="term" value="F:branched-chain amino acid transmembrane transporter activity"/>
    <property type="evidence" value="ECO:0007669"/>
    <property type="project" value="InterPro"/>
</dbReference>
<reference evidence="7" key="1">
    <citation type="submission" date="2022-07" db="EMBL/GenBank/DDBJ databases">
        <authorList>
            <person name="Wu T."/>
        </authorList>
    </citation>
    <scope>NUCLEOTIDE SEQUENCE</scope>
    <source>
        <strain evidence="7">SD-1</strain>
        <plasmid evidence="7">unnamed5</plasmid>
    </source>
</reference>
<feature type="transmembrane region" description="Helical" evidence="6">
    <location>
        <begin position="166"/>
        <end position="186"/>
    </location>
</feature>
<keyword evidence="4 6" id="KW-1133">Transmembrane helix</keyword>
<feature type="transmembrane region" description="Helical" evidence="6">
    <location>
        <begin position="17"/>
        <end position="38"/>
    </location>
</feature>
<dbReference type="PANTHER" id="PTHR30482">
    <property type="entry name" value="HIGH-AFFINITY BRANCHED-CHAIN AMINO ACID TRANSPORT SYSTEM PERMEASE"/>
    <property type="match status" value="1"/>
</dbReference>
<dbReference type="Proteomes" id="UP001163293">
    <property type="component" value="Plasmid unnamed5"/>
</dbReference>
<evidence type="ECO:0000256" key="2">
    <source>
        <dbReference type="ARBA" id="ARBA00022475"/>
    </source>
</evidence>
<feature type="transmembrane region" description="Helical" evidence="6">
    <location>
        <begin position="217"/>
        <end position="238"/>
    </location>
</feature>
<dbReference type="CDD" id="cd06581">
    <property type="entry name" value="TM_PBP1_LivM_like"/>
    <property type="match status" value="1"/>
</dbReference>
<feature type="transmembrane region" description="Helical" evidence="6">
    <location>
        <begin position="97"/>
        <end position="116"/>
    </location>
</feature>
<keyword evidence="5 6" id="KW-0472">Membrane</keyword>
<proteinExistence type="predicted"/>
<dbReference type="EMBL" id="CP101190">
    <property type="protein sequence ID" value="UYW00173.1"/>
    <property type="molecule type" value="Genomic_DNA"/>
</dbReference>
<keyword evidence="8" id="KW-1185">Reference proteome</keyword>
<dbReference type="GO" id="GO:0005886">
    <property type="term" value="C:plasma membrane"/>
    <property type="evidence" value="ECO:0007669"/>
    <property type="project" value="UniProtKB-SubCell"/>
</dbReference>
<accession>A0AAX3ERD5</accession>
<dbReference type="InterPro" id="IPR001851">
    <property type="entry name" value="ABC_transp_permease"/>
</dbReference>
<feature type="transmembrane region" description="Helical" evidence="6">
    <location>
        <begin position="44"/>
        <end position="62"/>
    </location>
</feature>
<comment type="subcellular location">
    <subcellularLocation>
        <location evidence="1">Cell membrane</location>
        <topology evidence="1">Multi-pass membrane protein</topology>
    </subcellularLocation>
</comment>
<sequence>MTFASNYRVARANRSSILGGSVLGLASLILACLPFIVFQSTTSALVTLFVLIILASMWNLLAGFGGLVSIGQQAYIGIGAYTVIAMADLGMHPFLAVVFAAVTSALLALPTSWLAFRLRGDYFAVGTWVIAEVYRLVVTKFEALGGANGKSLHGLEGIDPVMRSALVYWFSLGVAAVTVIVCYLLLRGRVGISLTAIRDNEVAASAGGVDATFVKRVVYLVSAAGCGLAGGILVLDALRVQPGAIFSVQWSAYMILIVVIGGIGHLEGPIVGAVLFFTMQSMLANWGSWYLMVLGAIAILIAVRFPQGIWGLVQTKTGIRLFPVGYRLLGGGMRPTERGTLPSPDVPADSRS</sequence>
<feature type="transmembrane region" description="Helical" evidence="6">
    <location>
        <begin position="250"/>
        <end position="277"/>
    </location>
</feature>
<dbReference type="AlphaFoldDB" id="A0AAX3ERD5"/>
<gene>
    <name evidence="7" type="ORF">NL394_23760</name>
</gene>
<evidence type="ECO:0000256" key="3">
    <source>
        <dbReference type="ARBA" id="ARBA00022692"/>
    </source>
</evidence>
<keyword evidence="7" id="KW-0614">Plasmid</keyword>
<name>A0AAX3ERD5_PAEUR</name>
<dbReference type="RefSeq" id="WP_069694797.1">
    <property type="nucleotide sequence ID" value="NZ_CP101190.1"/>
</dbReference>
<dbReference type="Pfam" id="PF02653">
    <property type="entry name" value="BPD_transp_2"/>
    <property type="match status" value="1"/>
</dbReference>
<organism evidence="7 8">
    <name type="scientific">Paenarthrobacter ureafaciens</name>
    <dbReference type="NCBI Taxonomy" id="37931"/>
    <lineage>
        <taxon>Bacteria</taxon>
        <taxon>Bacillati</taxon>
        <taxon>Actinomycetota</taxon>
        <taxon>Actinomycetes</taxon>
        <taxon>Micrococcales</taxon>
        <taxon>Micrococcaceae</taxon>
        <taxon>Paenarthrobacter</taxon>
    </lineage>
</organism>
<keyword evidence="3 6" id="KW-0812">Transmembrane</keyword>
<dbReference type="InterPro" id="IPR043428">
    <property type="entry name" value="LivM-like"/>
</dbReference>
<evidence type="ECO:0000256" key="1">
    <source>
        <dbReference type="ARBA" id="ARBA00004651"/>
    </source>
</evidence>
<keyword evidence="2" id="KW-1003">Cell membrane</keyword>
<protein>
    <submittedName>
        <fullName evidence="7">Branched-chain amino acid ABC transporter permease</fullName>
    </submittedName>
</protein>
<dbReference type="PANTHER" id="PTHR30482:SF17">
    <property type="entry name" value="ABC TRANSPORTER ATP-BINDING PROTEIN"/>
    <property type="match status" value="1"/>
</dbReference>
<evidence type="ECO:0000256" key="5">
    <source>
        <dbReference type="ARBA" id="ARBA00023136"/>
    </source>
</evidence>
<feature type="transmembrane region" description="Helical" evidence="6">
    <location>
        <begin position="289"/>
        <end position="313"/>
    </location>
</feature>